<keyword evidence="4" id="KW-0378">Hydrolase</keyword>
<sequence>MKVLIRTLASLFLLRTASAQIPITTEYNPPQASTGRDSSAPQWNNLLGNSLFYYDAQRAGKLPDNYRVQWRNDSVLGDGQDVKLDLSAGYFDAGNMIKVTLPLSWAVSQIAWSATLWGRGFESASQTAYLDEVLRNGLDWLMEATSVNTSIVVQVGTTKDNYWGGDRSIPLPRPSYYVSVEKPGTDVVASTAAAFAAGYLLYSGTALPLRPDGKNSKRGTVPTSLQDTNYAQTLLTRAQSLFALAQSAQPQQVAQRVVPALSDSYPSSDWRDKLAFAGALLTIATGDANLANQTMTAYSDLNMPQIGVALNWDARAPAISVLMTQAAVMHPELNLNLTRFQSDSEAWLDSFADGTASKGSQVSFTPGGLAWFSGYSSTSSLNPALNAAAIAQVYSGLATGSKKENTYLNFAQSQLDYALGDNPMNAVYVVGQSPNSAENPHSALASGGTNINNIDNSPPVEAYVLYGALVGGPDHKDQYYDTRSDYAQTEPALDLQAALVFLTASQVANSTAGEPFYVSLTSPRIQPTRGGDGGGGGNGISQAGGIAIAVVVLVVVFVGGGALAWWKRDSIRYWWRHK</sequence>
<comment type="similarity">
    <text evidence="2">Belongs to the glycosyl hydrolase 9 (cellulase E) family.</text>
</comment>
<protein>
    <recommendedName>
        <fullName evidence="3">cellulase</fullName>
        <ecNumber evidence="3">3.2.1.4</ecNumber>
    </recommendedName>
</protein>
<evidence type="ECO:0000313" key="12">
    <source>
        <dbReference type="EMBL" id="KAE8272179.1"/>
    </source>
</evidence>
<gene>
    <name evidence="12" type="ORF">A4X09_0g134</name>
</gene>
<keyword evidence="9" id="KW-1133">Transmembrane helix</keyword>
<dbReference type="GO" id="GO:0030245">
    <property type="term" value="P:cellulose catabolic process"/>
    <property type="evidence" value="ECO:0007669"/>
    <property type="project" value="UniProtKB-KW"/>
</dbReference>
<evidence type="ECO:0000256" key="3">
    <source>
        <dbReference type="ARBA" id="ARBA00012601"/>
    </source>
</evidence>
<keyword evidence="13" id="KW-1185">Reference proteome</keyword>
<keyword evidence="9" id="KW-0472">Membrane</keyword>
<dbReference type="SUPFAM" id="SSF48208">
    <property type="entry name" value="Six-hairpin glycosidases"/>
    <property type="match status" value="1"/>
</dbReference>
<evidence type="ECO:0000259" key="11">
    <source>
        <dbReference type="Pfam" id="PF00759"/>
    </source>
</evidence>
<reference evidence="12" key="1">
    <citation type="submission" date="2016-04" db="EMBL/GenBank/DDBJ databases">
        <authorList>
            <person name="Nguyen H.D."/>
            <person name="Samba Siva P."/>
            <person name="Cullis J."/>
            <person name="Levesque C.A."/>
            <person name="Hambleton S."/>
        </authorList>
    </citation>
    <scope>NUCLEOTIDE SEQUENCE</scope>
    <source>
        <strain evidence="12">DAOMC 236422</strain>
    </source>
</reference>
<keyword evidence="6" id="KW-0119">Carbohydrate metabolism</keyword>
<feature type="signal peptide" evidence="10">
    <location>
        <begin position="1"/>
        <end position="19"/>
    </location>
</feature>
<feature type="domain" description="Glycoside hydrolase family 9" evidence="11">
    <location>
        <begin position="44"/>
        <end position="502"/>
    </location>
</feature>
<evidence type="ECO:0000256" key="10">
    <source>
        <dbReference type="SAM" id="SignalP"/>
    </source>
</evidence>
<evidence type="ECO:0000256" key="7">
    <source>
        <dbReference type="ARBA" id="ARBA00023295"/>
    </source>
</evidence>
<comment type="caution">
    <text evidence="12">The sequence shown here is derived from an EMBL/GenBank/DDBJ whole genome shotgun (WGS) entry which is preliminary data.</text>
</comment>
<keyword evidence="5" id="KW-0136">Cellulose degradation</keyword>
<dbReference type="Gene3D" id="1.50.10.10">
    <property type="match status" value="1"/>
</dbReference>
<accession>A0A8X7NFA5</accession>
<organism evidence="12 13">
    <name type="scientific">Tilletia walkeri</name>
    <dbReference type="NCBI Taxonomy" id="117179"/>
    <lineage>
        <taxon>Eukaryota</taxon>
        <taxon>Fungi</taxon>
        <taxon>Dikarya</taxon>
        <taxon>Basidiomycota</taxon>
        <taxon>Ustilaginomycotina</taxon>
        <taxon>Exobasidiomycetes</taxon>
        <taxon>Tilletiales</taxon>
        <taxon>Tilletiaceae</taxon>
        <taxon>Tilletia</taxon>
    </lineage>
</organism>
<evidence type="ECO:0000256" key="6">
    <source>
        <dbReference type="ARBA" id="ARBA00023277"/>
    </source>
</evidence>
<feature type="chain" id="PRO_5036503818" description="cellulase" evidence="10">
    <location>
        <begin position="20"/>
        <end position="578"/>
    </location>
</feature>
<evidence type="ECO:0000256" key="2">
    <source>
        <dbReference type="ARBA" id="ARBA00007072"/>
    </source>
</evidence>
<dbReference type="EC" id="3.2.1.4" evidence="3"/>
<dbReference type="InterPro" id="IPR012341">
    <property type="entry name" value="6hp_glycosidase-like_sf"/>
</dbReference>
<dbReference type="Pfam" id="PF00759">
    <property type="entry name" value="Glyco_hydro_9"/>
    <property type="match status" value="1"/>
</dbReference>
<name>A0A8X7NFA5_9BASI</name>
<evidence type="ECO:0000313" key="13">
    <source>
        <dbReference type="Proteomes" id="UP000078113"/>
    </source>
</evidence>
<feature type="transmembrane region" description="Helical" evidence="9">
    <location>
        <begin position="546"/>
        <end position="566"/>
    </location>
</feature>
<dbReference type="EMBL" id="LWDG02000002">
    <property type="protein sequence ID" value="KAE8272179.1"/>
    <property type="molecule type" value="Genomic_DNA"/>
</dbReference>
<evidence type="ECO:0000256" key="5">
    <source>
        <dbReference type="ARBA" id="ARBA00023001"/>
    </source>
</evidence>
<evidence type="ECO:0000256" key="9">
    <source>
        <dbReference type="SAM" id="Phobius"/>
    </source>
</evidence>
<reference evidence="12" key="2">
    <citation type="journal article" date="2019" name="IMA Fungus">
        <title>Genome sequencing and comparison of five Tilletia species to identify candidate genes for the detection of regulated species infecting wheat.</title>
        <authorList>
            <person name="Nguyen H.D.T."/>
            <person name="Sultana T."/>
            <person name="Kesanakurti P."/>
            <person name="Hambleton S."/>
        </authorList>
    </citation>
    <scope>NUCLEOTIDE SEQUENCE</scope>
    <source>
        <strain evidence="12">DAOMC 236422</strain>
    </source>
</reference>
<dbReference type="GO" id="GO:0008810">
    <property type="term" value="F:cellulase activity"/>
    <property type="evidence" value="ECO:0007669"/>
    <property type="project" value="UniProtKB-EC"/>
</dbReference>
<comment type="catalytic activity">
    <reaction evidence="1">
        <text>Endohydrolysis of (1-&gt;4)-beta-D-glucosidic linkages in cellulose, lichenin and cereal beta-D-glucans.</text>
        <dbReference type="EC" id="3.2.1.4"/>
    </reaction>
</comment>
<evidence type="ECO:0000256" key="1">
    <source>
        <dbReference type="ARBA" id="ARBA00000966"/>
    </source>
</evidence>
<dbReference type="AlphaFoldDB" id="A0A8X7NFA5"/>
<keyword evidence="10" id="KW-0732">Signal</keyword>
<keyword evidence="7" id="KW-0326">Glycosidase</keyword>
<evidence type="ECO:0000256" key="8">
    <source>
        <dbReference type="ARBA" id="ARBA00023326"/>
    </source>
</evidence>
<dbReference type="Proteomes" id="UP000078113">
    <property type="component" value="Unassembled WGS sequence"/>
</dbReference>
<dbReference type="InterPro" id="IPR001701">
    <property type="entry name" value="Glyco_hydro_9"/>
</dbReference>
<keyword evidence="9" id="KW-0812">Transmembrane</keyword>
<dbReference type="PANTHER" id="PTHR22298">
    <property type="entry name" value="ENDO-1,4-BETA-GLUCANASE"/>
    <property type="match status" value="1"/>
</dbReference>
<keyword evidence="8" id="KW-0624">Polysaccharide degradation</keyword>
<dbReference type="InterPro" id="IPR008928">
    <property type="entry name" value="6-hairpin_glycosidase_sf"/>
</dbReference>
<proteinExistence type="inferred from homology"/>
<evidence type="ECO:0000256" key="4">
    <source>
        <dbReference type="ARBA" id="ARBA00022801"/>
    </source>
</evidence>